<dbReference type="PRINTS" id="PR00633">
    <property type="entry name" value="RCCNDNSATION"/>
</dbReference>
<dbReference type="PANTHER" id="PTHR45622">
    <property type="entry name" value="UBIQUITIN-PROTEIN LIGASE E3A-RELATED"/>
    <property type="match status" value="1"/>
</dbReference>
<dbReference type="PROSITE" id="PS50012">
    <property type="entry name" value="RCC1_3"/>
    <property type="match status" value="5"/>
</dbReference>
<dbReference type="InterPro" id="IPR011936">
    <property type="entry name" value="Myxo_disulph_rpt"/>
</dbReference>
<dbReference type="NCBIfam" id="TIGR02232">
    <property type="entry name" value="myxo_disulf_rpt"/>
    <property type="match status" value="1"/>
</dbReference>
<evidence type="ECO:0000256" key="4">
    <source>
        <dbReference type="SAM" id="MobiDB-lite"/>
    </source>
</evidence>
<dbReference type="SUPFAM" id="SSF50985">
    <property type="entry name" value="RCC1/BLIP-II"/>
    <property type="match status" value="1"/>
</dbReference>
<keyword evidence="2" id="KW-0677">Repeat</keyword>
<proteinExistence type="predicted"/>
<accession>A0A0C1ZK58</accession>
<dbReference type="InterPro" id="IPR000408">
    <property type="entry name" value="Reg_chr_condens"/>
</dbReference>
<evidence type="ECO:0000256" key="2">
    <source>
        <dbReference type="ARBA" id="ARBA00022737"/>
    </source>
</evidence>
<comment type="caution">
    <text evidence="5">The sequence shown here is derived from an EMBL/GenBank/DDBJ whole genome shotgun (WGS) entry which is preliminary data.</text>
</comment>
<dbReference type="GO" id="GO:0005737">
    <property type="term" value="C:cytoplasm"/>
    <property type="evidence" value="ECO:0007669"/>
    <property type="project" value="TreeGrafter"/>
</dbReference>
<dbReference type="InterPro" id="IPR009091">
    <property type="entry name" value="RCC1/BLIP-II"/>
</dbReference>
<evidence type="ECO:0000256" key="3">
    <source>
        <dbReference type="ARBA" id="ARBA00023157"/>
    </source>
</evidence>
<evidence type="ECO:0000313" key="5">
    <source>
        <dbReference type="EMBL" id="KIG17854.1"/>
    </source>
</evidence>
<organism evidence="5 6">
    <name type="scientific">Enhygromyxa salina</name>
    <dbReference type="NCBI Taxonomy" id="215803"/>
    <lineage>
        <taxon>Bacteria</taxon>
        <taxon>Pseudomonadati</taxon>
        <taxon>Myxococcota</taxon>
        <taxon>Polyangia</taxon>
        <taxon>Nannocystales</taxon>
        <taxon>Nannocystaceae</taxon>
        <taxon>Enhygromyxa</taxon>
    </lineage>
</organism>
<name>A0A0C1ZK58_9BACT</name>
<keyword evidence="1" id="KW-0732">Signal</keyword>
<feature type="compositionally biased region" description="Acidic residues" evidence="4">
    <location>
        <begin position="35"/>
        <end position="70"/>
    </location>
</feature>
<dbReference type="Pfam" id="PF13540">
    <property type="entry name" value="RCC1_2"/>
    <property type="match status" value="5"/>
</dbReference>
<feature type="region of interest" description="Disordered" evidence="4">
    <location>
        <begin position="29"/>
        <end position="70"/>
    </location>
</feature>
<evidence type="ECO:0000313" key="6">
    <source>
        <dbReference type="Proteomes" id="UP000031599"/>
    </source>
</evidence>
<reference evidence="5 6" key="1">
    <citation type="submission" date="2014-12" db="EMBL/GenBank/DDBJ databases">
        <title>Genome assembly of Enhygromyxa salina DSM 15201.</title>
        <authorList>
            <person name="Sharma G."/>
            <person name="Subramanian S."/>
        </authorList>
    </citation>
    <scope>NUCLEOTIDE SEQUENCE [LARGE SCALE GENOMIC DNA]</scope>
    <source>
        <strain evidence="5 6">DSM 15201</strain>
    </source>
</reference>
<protein>
    <recommendedName>
        <fullName evidence="7">Regulator of chromosome condensation (RCC1) repeat protein</fullName>
    </recommendedName>
</protein>
<evidence type="ECO:0000256" key="1">
    <source>
        <dbReference type="ARBA" id="ARBA00022729"/>
    </source>
</evidence>
<dbReference type="InterPro" id="IPR051709">
    <property type="entry name" value="Ub-ligase/GTPase-reg"/>
</dbReference>
<dbReference type="Proteomes" id="UP000031599">
    <property type="component" value="Unassembled WGS sequence"/>
</dbReference>
<keyword evidence="3" id="KW-1015">Disulfide bond</keyword>
<dbReference type="AlphaFoldDB" id="A0A0C1ZK58"/>
<sequence length="534" mass="53564">MAVAGSLVLTSGCSVPFCDLYPENEGCPGFVADSTESETADPDDTGDGDLGDGDGDPGDGDGDGETGDGDGDPTCTELGCMCDGTPESCDPGLICEGGQCVPQTCGDGIPDDGEACDDGNEIDGDGCDTDCTRTTVEVVVGDAHTCALIEGGRLRCWGPTWFGGLGYGNLEDIGDDETPASAGDVTLPGPVRSVDPGYLHTCALFEDELVRCWGLGSAGQLGNGSTSNIGDDETLGALPGIMLGGTATQISSGAGHNCARLDSGDVRCWGYNPNGQLGIGTTTNIGDDEPASVAGLVYLGPNDIALVAAGAQHTCAVTIADDLFCWGQNNSGQLGYGSVTKLGDDEPANSNGSVDVYPASLPGNTSIVQLALGGGHTCALFSTGDVLCWGNGSRGQLGQGNIQNWGDELNEVPADLTPIDLGGAATAISAGDSFSCALLDNGDVRCWGRNADGQLGLGVAGDIGDNELPTAVDPIDLGGPAISISSGNLHSCAVLEDYSVVCWGYGSTGSLGYGNTNNIGDNETPASAGAIDLL</sequence>
<gene>
    <name evidence="5" type="ORF">DB30_02477</name>
</gene>
<dbReference type="EMBL" id="JMCC02000018">
    <property type="protein sequence ID" value="KIG17854.1"/>
    <property type="molecule type" value="Genomic_DNA"/>
</dbReference>
<dbReference type="Gene3D" id="2.130.10.30">
    <property type="entry name" value="Regulator of chromosome condensation 1/beta-lactamase-inhibitor protein II"/>
    <property type="match status" value="3"/>
</dbReference>
<evidence type="ECO:0008006" key="7">
    <source>
        <dbReference type="Google" id="ProtNLM"/>
    </source>
</evidence>
<dbReference type="PANTHER" id="PTHR45622:SF70">
    <property type="entry name" value="SECRETION-REGULATING GUANINE NUCLEOTIDE EXCHANGE FACTOR"/>
    <property type="match status" value="1"/>
</dbReference>